<keyword evidence="2" id="KW-0472">Membrane</keyword>
<feature type="transmembrane region" description="Helical" evidence="2">
    <location>
        <begin position="197"/>
        <end position="215"/>
    </location>
</feature>
<feature type="transmembrane region" description="Helical" evidence="2">
    <location>
        <begin position="221"/>
        <end position="239"/>
    </location>
</feature>
<feature type="region of interest" description="Disordered" evidence="1">
    <location>
        <begin position="90"/>
        <end position="110"/>
    </location>
</feature>
<keyword evidence="2" id="KW-1133">Transmembrane helix</keyword>
<name>A0A917GEG4_9MICC</name>
<dbReference type="Proteomes" id="UP000638848">
    <property type="component" value="Unassembled WGS sequence"/>
</dbReference>
<accession>A0A917GEG4</accession>
<evidence type="ECO:0000313" key="3">
    <source>
        <dbReference type="EMBL" id="GGG42148.1"/>
    </source>
</evidence>
<gene>
    <name evidence="3" type="ORF">GCM10011374_00640</name>
</gene>
<keyword evidence="4" id="KW-1185">Reference proteome</keyword>
<dbReference type="RefSeq" id="WP_188533847.1">
    <property type="nucleotide sequence ID" value="NZ_BMEQ01000001.1"/>
</dbReference>
<evidence type="ECO:0000256" key="2">
    <source>
        <dbReference type="SAM" id="Phobius"/>
    </source>
</evidence>
<evidence type="ECO:0000256" key="1">
    <source>
        <dbReference type="SAM" id="MobiDB-lite"/>
    </source>
</evidence>
<organism evidence="3 4">
    <name type="scientific">Kocuria dechangensis</name>
    <dbReference type="NCBI Taxonomy" id="1176249"/>
    <lineage>
        <taxon>Bacteria</taxon>
        <taxon>Bacillati</taxon>
        <taxon>Actinomycetota</taxon>
        <taxon>Actinomycetes</taxon>
        <taxon>Micrococcales</taxon>
        <taxon>Micrococcaceae</taxon>
        <taxon>Kocuria</taxon>
    </lineage>
</organism>
<feature type="transmembrane region" description="Helical" evidence="2">
    <location>
        <begin position="51"/>
        <end position="71"/>
    </location>
</feature>
<feature type="transmembrane region" description="Helical" evidence="2">
    <location>
        <begin position="161"/>
        <end position="185"/>
    </location>
</feature>
<reference evidence="3" key="2">
    <citation type="submission" date="2020-09" db="EMBL/GenBank/DDBJ databases">
        <authorList>
            <person name="Sun Q."/>
            <person name="Zhou Y."/>
        </authorList>
    </citation>
    <scope>NUCLEOTIDE SEQUENCE</scope>
    <source>
        <strain evidence="3">CGMCC 1.12187</strain>
    </source>
</reference>
<proteinExistence type="predicted"/>
<evidence type="ECO:0000313" key="4">
    <source>
        <dbReference type="Proteomes" id="UP000638848"/>
    </source>
</evidence>
<feature type="transmembrane region" description="Helical" evidence="2">
    <location>
        <begin position="119"/>
        <end position="141"/>
    </location>
</feature>
<dbReference type="EMBL" id="BMEQ01000001">
    <property type="protein sequence ID" value="GGG42148.1"/>
    <property type="molecule type" value="Genomic_DNA"/>
</dbReference>
<protein>
    <submittedName>
        <fullName evidence="3">Uncharacterized protein</fullName>
    </submittedName>
</protein>
<dbReference type="AlphaFoldDB" id="A0A917GEG4"/>
<reference evidence="3" key="1">
    <citation type="journal article" date="2014" name="Int. J. Syst. Evol. Microbiol.">
        <title>Complete genome sequence of Corynebacterium casei LMG S-19264T (=DSM 44701T), isolated from a smear-ripened cheese.</title>
        <authorList>
            <consortium name="US DOE Joint Genome Institute (JGI-PGF)"/>
            <person name="Walter F."/>
            <person name="Albersmeier A."/>
            <person name="Kalinowski J."/>
            <person name="Ruckert C."/>
        </authorList>
    </citation>
    <scope>NUCLEOTIDE SEQUENCE</scope>
    <source>
        <strain evidence="3">CGMCC 1.12187</strain>
    </source>
</reference>
<feature type="transmembrane region" description="Helical" evidence="2">
    <location>
        <begin position="12"/>
        <end position="31"/>
    </location>
</feature>
<sequence length="261" mass="27229">MSTLDPPENRAFAPADPGFLVSIGALAFLALGLEAVADGTVLMVTGEIPAVYPLGWQVLVWLCLAALWLGVQRGLVAWMRHRAADPALGETAVPESAAPETAVPGASDPAADHRTTTTAFVMFVAAVLLGVILPVFLVGQWRVPPIQRYLDLYAVYGGTAWLGMVGYAAYHMGRSLLLALVLVVAQRAAQLRWPSSRLVRAAPVGGLVLGALLALPGLLLGGAPSALTALVCCTLLGGVHNLTGRSLRWTAPATVAVLLFV</sequence>
<keyword evidence="2" id="KW-0812">Transmembrane</keyword>
<comment type="caution">
    <text evidence="3">The sequence shown here is derived from an EMBL/GenBank/DDBJ whole genome shotgun (WGS) entry which is preliminary data.</text>
</comment>